<dbReference type="PANTHER" id="PTHR45138:SF9">
    <property type="entry name" value="DIGUANYLATE CYCLASE DGCM-RELATED"/>
    <property type="match status" value="1"/>
</dbReference>
<evidence type="ECO:0000259" key="6">
    <source>
        <dbReference type="PROSITE" id="PS50887"/>
    </source>
</evidence>
<dbReference type="SMART" id="SM00448">
    <property type="entry name" value="REC"/>
    <property type="match status" value="2"/>
</dbReference>
<evidence type="ECO:0000256" key="3">
    <source>
        <dbReference type="ARBA" id="ARBA00034247"/>
    </source>
</evidence>
<dbReference type="AlphaFoldDB" id="A0A849VFP3"/>
<comment type="cofactor">
    <cofactor evidence="1">
        <name>Mg(2+)</name>
        <dbReference type="ChEBI" id="CHEBI:18420"/>
    </cofactor>
</comment>
<dbReference type="InterPro" id="IPR043128">
    <property type="entry name" value="Rev_trsase/Diguanyl_cyclase"/>
</dbReference>
<dbReference type="Proteomes" id="UP000586305">
    <property type="component" value="Unassembled WGS sequence"/>
</dbReference>
<feature type="modified residue" description="4-aspartylphosphate" evidence="4">
    <location>
        <position position="174"/>
    </location>
</feature>
<evidence type="ECO:0000259" key="5">
    <source>
        <dbReference type="PROSITE" id="PS50110"/>
    </source>
</evidence>
<dbReference type="GO" id="GO:0000160">
    <property type="term" value="P:phosphorelay signal transduction system"/>
    <property type="evidence" value="ECO:0007669"/>
    <property type="project" value="InterPro"/>
</dbReference>
<dbReference type="EMBL" id="JABBPG010000007">
    <property type="protein sequence ID" value="NOU52005.1"/>
    <property type="molecule type" value="Genomic_DNA"/>
</dbReference>
<evidence type="ECO:0000256" key="1">
    <source>
        <dbReference type="ARBA" id="ARBA00001946"/>
    </source>
</evidence>
<dbReference type="SUPFAM" id="SSF52172">
    <property type="entry name" value="CheY-like"/>
    <property type="match status" value="2"/>
</dbReference>
<dbReference type="GO" id="GO:0052621">
    <property type="term" value="F:diguanylate cyclase activity"/>
    <property type="evidence" value="ECO:0007669"/>
    <property type="project" value="UniProtKB-EC"/>
</dbReference>
<dbReference type="GO" id="GO:0043709">
    <property type="term" value="P:cell adhesion involved in single-species biofilm formation"/>
    <property type="evidence" value="ECO:0007669"/>
    <property type="project" value="TreeGrafter"/>
</dbReference>
<dbReference type="GO" id="GO:0005886">
    <property type="term" value="C:plasma membrane"/>
    <property type="evidence" value="ECO:0007669"/>
    <property type="project" value="TreeGrafter"/>
</dbReference>
<feature type="domain" description="Response regulatory" evidence="5">
    <location>
        <begin position="4"/>
        <end position="116"/>
    </location>
</feature>
<dbReference type="Gene3D" id="3.40.50.2300">
    <property type="match status" value="2"/>
</dbReference>
<evidence type="ECO:0000313" key="8">
    <source>
        <dbReference type="Proteomes" id="UP000586305"/>
    </source>
</evidence>
<keyword evidence="8" id="KW-1185">Reference proteome</keyword>
<gene>
    <name evidence="7" type="ORF">HG263_15845</name>
</gene>
<dbReference type="RefSeq" id="WP_171627059.1">
    <property type="nucleotide sequence ID" value="NZ_JABBPG010000007.1"/>
</dbReference>
<keyword evidence="4" id="KW-0597">Phosphoprotein</keyword>
<name>A0A849VFP3_9GAMM</name>
<feature type="domain" description="Response regulatory" evidence="5">
    <location>
        <begin position="124"/>
        <end position="241"/>
    </location>
</feature>
<dbReference type="SUPFAM" id="SSF55073">
    <property type="entry name" value="Nucleotide cyclase"/>
    <property type="match status" value="1"/>
</dbReference>
<accession>A0A849VFP3</accession>
<dbReference type="Pfam" id="PF00990">
    <property type="entry name" value="GGDEF"/>
    <property type="match status" value="1"/>
</dbReference>
<dbReference type="EC" id="2.7.7.65" evidence="2"/>
<dbReference type="FunFam" id="3.30.70.270:FF:000001">
    <property type="entry name" value="Diguanylate cyclase domain protein"/>
    <property type="match status" value="1"/>
</dbReference>
<reference evidence="7 8" key="1">
    <citation type="submission" date="2020-04" db="EMBL/GenBank/DDBJ databases">
        <title>Pseudoalteromonas caenipelagi sp. nov., isolated from a tidal flat.</title>
        <authorList>
            <person name="Park S."/>
            <person name="Yoon J.-H."/>
        </authorList>
    </citation>
    <scope>NUCLEOTIDE SEQUENCE [LARGE SCALE GENOMIC DNA]</scope>
    <source>
        <strain evidence="7 8">JBTF-M23</strain>
    </source>
</reference>
<evidence type="ECO:0000313" key="7">
    <source>
        <dbReference type="EMBL" id="NOU52005.1"/>
    </source>
</evidence>
<dbReference type="InterPro" id="IPR050469">
    <property type="entry name" value="Diguanylate_Cyclase"/>
</dbReference>
<dbReference type="CDD" id="cd01949">
    <property type="entry name" value="GGDEF"/>
    <property type="match status" value="1"/>
</dbReference>
<feature type="domain" description="GGDEF" evidence="6">
    <location>
        <begin position="284"/>
        <end position="411"/>
    </location>
</feature>
<dbReference type="InterPro" id="IPR029787">
    <property type="entry name" value="Nucleotide_cyclase"/>
</dbReference>
<dbReference type="SMART" id="SM00267">
    <property type="entry name" value="GGDEF"/>
    <property type="match status" value="1"/>
</dbReference>
<dbReference type="InterPro" id="IPR001789">
    <property type="entry name" value="Sig_transdc_resp-reg_receiver"/>
</dbReference>
<dbReference type="InterPro" id="IPR011006">
    <property type="entry name" value="CheY-like_superfamily"/>
</dbReference>
<dbReference type="Gene3D" id="3.30.70.270">
    <property type="match status" value="1"/>
</dbReference>
<dbReference type="CDD" id="cd17544">
    <property type="entry name" value="REC_2_GGDEF"/>
    <property type="match status" value="1"/>
</dbReference>
<comment type="caution">
    <text evidence="7">The sequence shown here is derived from an EMBL/GenBank/DDBJ whole genome shotgun (WGS) entry which is preliminary data.</text>
</comment>
<dbReference type="InterPro" id="IPR000160">
    <property type="entry name" value="GGDEF_dom"/>
</dbReference>
<protein>
    <recommendedName>
        <fullName evidence="2">diguanylate cyclase</fullName>
        <ecNumber evidence="2">2.7.7.65</ecNumber>
    </recommendedName>
</protein>
<evidence type="ECO:0000256" key="4">
    <source>
        <dbReference type="PROSITE-ProRule" id="PRU00169"/>
    </source>
</evidence>
<dbReference type="Pfam" id="PF00072">
    <property type="entry name" value="Response_reg"/>
    <property type="match status" value="1"/>
</dbReference>
<sequence>MTRRVLIIEDTPTIAKVQKHIAISCGYEADIASSLAQAQALMSEHHYFCAVVDFILPDAPLGEAIPVTVNAEIPTIVMTGNIDKRTREIVDKYAIIDYITKENKQAYHYLKKQLTRLPRNEMVKVLVVEDSRHARLYICSLLYRHKYQVLEAKDGVEALEVLQQHPDISVIIADNEMPRMKGDELCAEIRRLYSNEDKVIIGVSGSDSPHLSARFLKSGANDYLRKPFNPEEFYCRLSLNVDMLDQIATIRLQANTDYLTKLPNRRYFFEHAKKYQRIRTVNNQASQVAMIDIDHFKHINDNYGHDAGDDVLVALAQAFDKFFPEQLLARLGGEEFVVYFNDNSEQENTKQLELFRKYIELNSASFTTHNIPFTVSAGFVSMQEPKIDELLKEADNKLYEAKELGRNRVIL</sequence>
<feature type="modified residue" description="4-aspartylphosphate" evidence="4">
    <location>
        <position position="53"/>
    </location>
</feature>
<organism evidence="7 8">
    <name type="scientific">Pseudoalteromonas caenipelagi</name>
    <dbReference type="NCBI Taxonomy" id="2726988"/>
    <lineage>
        <taxon>Bacteria</taxon>
        <taxon>Pseudomonadati</taxon>
        <taxon>Pseudomonadota</taxon>
        <taxon>Gammaproteobacteria</taxon>
        <taxon>Alteromonadales</taxon>
        <taxon>Pseudoalteromonadaceae</taxon>
        <taxon>Pseudoalteromonas</taxon>
    </lineage>
</organism>
<dbReference type="GO" id="GO:1902201">
    <property type="term" value="P:negative regulation of bacterial-type flagellum-dependent cell motility"/>
    <property type="evidence" value="ECO:0007669"/>
    <property type="project" value="TreeGrafter"/>
</dbReference>
<dbReference type="NCBIfam" id="TIGR00254">
    <property type="entry name" value="GGDEF"/>
    <property type="match status" value="1"/>
</dbReference>
<evidence type="ECO:0000256" key="2">
    <source>
        <dbReference type="ARBA" id="ARBA00012528"/>
    </source>
</evidence>
<dbReference type="PROSITE" id="PS50110">
    <property type="entry name" value="RESPONSE_REGULATORY"/>
    <property type="match status" value="2"/>
</dbReference>
<dbReference type="PANTHER" id="PTHR45138">
    <property type="entry name" value="REGULATORY COMPONENTS OF SENSORY TRANSDUCTION SYSTEM"/>
    <property type="match status" value="1"/>
</dbReference>
<comment type="catalytic activity">
    <reaction evidence="3">
        <text>2 GTP = 3',3'-c-di-GMP + 2 diphosphate</text>
        <dbReference type="Rhea" id="RHEA:24898"/>
        <dbReference type="ChEBI" id="CHEBI:33019"/>
        <dbReference type="ChEBI" id="CHEBI:37565"/>
        <dbReference type="ChEBI" id="CHEBI:58805"/>
        <dbReference type="EC" id="2.7.7.65"/>
    </reaction>
</comment>
<proteinExistence type="predicted"/>
<dbReference type="PROSITE" id="PS50887">
    <property type="entry name" value="GGDEF"/>
    <property type="match status" value="1"/>
</dbReference>